<dbReference type="PATRIC" id="fig|1121014.3.peg.254"/>
<dbReference type="InterPro" id="IPR014030">
    <property type="entry name" value="Ketoacyl_synth_N"/>
</dbReference>
<dbReference type="OrthoDB" id="9798676at2"/>
<dbReference type="AlphaFoldDB" id="A0A087MLT4"/>
<sequence length="243" mass="26374">MHNRFIVADWSAFASGLDSPEDWRAWARAPRLPEGDPMPALAEMPAMQRRRLERLGRMALQVAWRLQPEPEPEVPVVFSSRHGDITRTFQMLRDLARGEPLSPTQFGLSTHNAVIAQYSIARGLTGNYLATSAGRESPEAAVTEALGLLADGAGSVVVVHCDDRTPEDYAGYRDEPEAPFAWAWRLRQPGAGEPALCLSPAGEGRAVAGAGGLPHGLDVLRWFLSGDASLLAPASGRRWTRDG</sequence>
<gene>
    <name evidence="2" type="ORF">N788_01330</name>
</gene>
<dbReference type="GO" id="GO:0016746">
    <property type="term" value="F:acyltransferase activity"/>
    <property type="evidence" value="ECO:0007669"/>
    <property type="project" value="InterPro"/>
</dbReference>
<reference evidence="3" key="1">
    <citation type="submission" date="2013-08" db="EMBL/GenBank/DDBJ databases">
        <title>Genome sequencing of Arenimonas donghaensis.</title>
        <authorList>
            <person name="Chen F."/>
            <person name="Wang G."/>
        </authorList>
    </citation>
    <scope>NUCLEOTIDE SEQUENCE [LARGE SCALE GENOMIC DNA]</scope>
    <source>
        <strain evidence="3">HO3-R19</strain>
    </source>
</reference>
<comment type="caution">
    <text evidence="2">The sequence shown here is derived from an EMBL/GenBank/DDBJ whole genome shotgun (WGS) entry which is preliminary data.</text>
</comment>
<dbReference type="Gene3D" id="3.40.47.10">
    <property type="match status" value="1"/>
</dbReference>
<dbReference type="STRING" id="1121014.N788_01330"/>
<protein>
    <recommendedName>
        <fullName evidence="1">Beta-ketoacyl synthase-like N-terminal domain-containing protein</fullName>
    </recommendedName>
</protein>
<dbReference type="RefSeq" id="WP_034220193.1">
    <property type="nucleotide sequence ID" value="NZ_AVCJ01000001.1"/>
</dbReference>
<accession>A0A087MLT4</accession>
<keyword evidence="3" id="KW-1185">Reference proteome</keyword>
<evidence type="ECO:0000313" key="2">
    <source>
        <dbReference type="EMBL" id="KFL37837.1"/>
    </source>
</evidence>
<feature type="domain" description="Beta-ketoacyl synthase-like N-terminal" evidence="1">
    <location>
        <begin position="23"/>
        <end position="240"/>
    </location>
</feature>
<evidence type="ECO:0000313" key="3">
    <source>
        <dbReference type="Proteomes" id="UP000029085"/>
    </source>
</evidence>
<organism evidence="2 3">
    <name type="scientific">Arenimonas donghaensis DSM 18148 = HO3-R19</name>
    <dbReference type="NCBI Taxonomy" id="1121014"/>
    <lineage>
        <taxon>Bacteria</taxon>
        <taxon>Pseudomonadati</taxon>
        <taxon>Pseudomonadota</taxon>
        <taxon>Gammaproteobacteria</taxon>
        <taxon>Lysobacterales</taxon>
        <taxon>Lysobacteraceae</taxon>
        <taxon>Arenimonas</taxon>
    </lineage>
</organism>
<dbReference type="Pfam" id="PF13723">
    <property type="entry name" value="Ketoacyl-synt_2"/>
    <property type="match status" value="1"/>
</dbReference>
<name>A0A087MLT4_9GAMM</name>
<dbReference type="SUPFAM" id="SSF53901">
    <property type="entry name" value="Thiolase-like"/>
    <property type="match status" value="1"/>
</dbReference>
<dbReference type="EMBL" id="AVCJ01000001">
    <property type="protein sequence ID" value="KFL37837.1"/>
    <property type="molecule type" value="Genomic_DNA"/>
</dbReference>
<reference evidence="2 3" key="2">
    <citation type="journal article" date="2015" name="Stand. Genomic Sci.">
        <title>High quality draft genomic sequence of Arenimonas donghaensis DSM 18148(T).</title>
        <authorList>
            <person name="Chen F."/>
            <person name="Wang H."/>
            <person name="Cao Y."/>
            <person name="Li X."/>
            <person name="Wang G."/>
        </authorList>
    </citation>
    <scope>NUCLEOTIDE SEQUENCE [LARGE SCALE GENOMIC DNA]</scope>
    <source>
        <strain evidence="2 3">HO3-R19</strain>
    </source>
</reference>
<dbReference type="InterPro" id="IPR016039">
    <property type="entry name" value="Thiolase-like"/>
</dbReference>
<proteinExistence type="predicted"/>
<dbReference type="Proteomes" id="UP000029085">
    <property type="component" value="Unassembled WGS sequence"/>
</dbReference>
<evidence type="ECO:0000259" key="1">
    <source>
        <dbReference type="Pfam" id="PF13723"/>
    </source>
</evidence>